<gene>
    <name evidence="1" type="ORF">CCHR01_10551</name>
</gene>
<dbReference type="EMBL" id="JAQOWY010000223">
    <property type="protein sequence ID" value="KAK1846803.1"/>
    <property type="molecule type" value="Genomic_DNA"/>
</dbReference>
<sequence length="87" mass="9659">MVGAAIKLGDNPVRMCVELARRLGGDATDQDSSKRHRPMVCKSMTVRRTLGFVIAETSQTGCKMELEMRDTRGGEETGFMEQGHDRN</sequence>
<reference evidence="1" key="1">
    <citation type="submission" date="2023-01" db="EMBL/GenBank/DDBJ databases">
        <title>Colletotrichum chrysophilum M932 genome sequence.</title>
        <authorList>
            <person name="Baroncelli R."/>
        </authorList>
    </citation>
    <scope>NUCLEOTIDE SEQUENCE</scope>
    <source>
        <strain evidence="1">M932</strain>
    </source>
</reference>
<keyword evidence="2" id="KW-1185">Reference proteome</keyword>
<proteinExistence type="predicted"/>
<comment type="caution">
    <text evidence="1">The sequence shown here is derived from an EMBL/GenBank/DDBJ whole genome shotgun (WGS) entry which is preliminary data.</text>
</comment>
<dbReference type="AlphaFoldDB" id="A0AAD9AEP9"/>
<evidence type="ECO:0000313" key="1">
    <source>
        <dbReference type="EMBL" id="KAK1846803.1"/>
    </source>
</evidence>
<evidence type="ECO:0000313" key="2">
    <source>
        <dbReference type="Proteomes" id="UP001243330"/>
    </source>
</evidence>
<organism evidence="1 2">
    <name type="scientific">Colletotrichum chrysophilum</name>
    <dbReference type="NCBI Taxonomy" id="1836956"/>
    <lineage>
        <taxon>Eukaryota</taxon>
        <taxon>Fungi</taxon>
        <taxon>Dikarya</taxon>
        <taxon>Ascomycota</taxon>
        <taxon>Pezizomycotina</taxon>
        <taxon>Sordariomycetes</taxon>
        <taxon>Hypocreomycetidae</taxon>
        <taxon>Glomerellales</taxon>
        <taxon>Glomerellaceae</taxon>
        <taxon>Colletotrichum</taxon>
        <taxon>Colletotrichum gloeosporioides species complex</taxon>
    </lineage>
</organism>
<name>A0AAD9AEP9_9PEZI</name>
<protein>
    <submittedName>
        <fullName evidence="1">Uncharacterized protein</fullName>
    </submittedName>
</protein>
<dbReference type="Proteomes" id="UP001243330">
    <property type="component" value="Unassembled WGS sequence"/>
</dbReference>
<accession>A0AAD9AEP9</accession>